<sequence>MTSGNTIKIFVGVGKAESRSATTLSAISKEKFQAVCVLRSSSSSVGQAPNADQSSLDSNFDLKDPFKWLSIYSEFPSNIYDSLNTFITMRTSYSKEMKLYRSLEVDVTSNTRKFKETEIAQIALSNSDAGDT</sequence>
<reference evidence="1" key="1">
    <citation type="journal article" date="2020" name="G3 (Bethesda)">
        <title>High-Quality Assemblies for Three Invasive Social Wasps from the &lt;i&gt;Vespula&lt;/i&gt; Genus.</title>
        <authorList>
            <person name="Harrop T.W.R."/>
            <person name="Guhlin J."/>
            <person name="McLaughlin G.M."/>
            <person name="Permina E."/>
            <person name="Stockwell P."/>
            <person name="Gilligan J."/>
            <person name="Le Lec M.F."/>
            <person name="Gruber M.A.M."/>
            <person name="Quinn O."/>
            <person name="Lovegrove M."/>
            <person name="Duncan E.J."/>
            <person name="Remnant E.J."/>
            <person name="Van Eeckhoven J."/>
            <person name="Graham B."/>
            <person name="Knapp R.A."/>
            <person name="Langford K.W."/>
            <person name="Kronenberg Z."/>
            <person name="Press M.O."/>
            <person name="Eacker S.M."/>
            <person name="Wilson-Rankin E.E."/>
            <person name="Purcell J."/>
            <person name="Lester P.J."/>
            <person name="Dearden P.K."/>
        </authorList>
    </citation>
    <scope>NUCLEOTIDE SEQUENCE</scope>
    <source>
        <strain evidence="1">Volc-1</strain>
    </source>
</reference>
<name>A0A834P1D1_VESPE</name>
<evidence type="ECO:0000313" key="2">
    <source>
        <dbReference type="Proteomes" id="UP000600918"/>
    </source>
</evidence>
<comment type="caution">
    <text evidence="1">The sequence shown here is derived from an EMBL/GenBank/DDBJ whole genome shotgun (WGS) entry which is preliminary data.</text>
</comment>
<dbReference type="EMBL" id="JACSDY010000007">
    <property type="protein sequence ID" value="KAF7423864.1"/>
    <property type="molecule type" value="Genomic_DNA"/>
</dbReference>
<protein>
    <submittedName>
        <fullName evidence="1">Uncharacterized protein</fullName>
    </submittedName>
</protein>
<accession>A0A834P1D1</accession>
<gene>
    <name evidence="1" type="ORF">H0235_009147</name>
</gene>
<dbReference type="AlphaFoldDB" id="A0A834P1D1"/>
<organism evidence="1 2">
    <name type="scientific">Vespula pensylvanica</name>
    <name type="common">Western yellow jacket</name>
    <name type="synonym">Wasp</name>
    <dbReference type="NCBI Taxonomy" id="30213"/>
    <lineage>
        <taxon>Eukaryota</taxon>
        <taxon>Metazoa</taxon>
        <taxon>Ecdysozoa</taxon>
        <taxon>Arthropoda</taxon>
        <taxon>Hexapoda</taxon>
        <taxon>Insecta</taxon>
        <taxon>Pterygota</taxon>
        <taxon>Neoptera</taxon>
        <taxon>Endopterygota</taxon>
        <taxon>Hymenoptera</taxon>
        <taxon>Apocrita</taxon>
        <taxon>Aculeata</taxon>
        <taxon>Vespoidea</taxon>
        <taxon>Vespidae</taxon>
        <taxon>Vespinae</taxon>
        <taxon>Vespula</taxon>
    </lineage>
</organism>
<dbReference type="Proteomes" id="UP000600918">
    <property type="component" value="Unassembled WGS sequence"/>
</dbReference>
<proteinExistence type="predicted"/>
<keyword evidence="2" id="KW-1185">Reference proteome</keyword>
<evidence type="ECO:0000313" key="1">
    <source>
        <dbReference type="EMBL" id="KAF7423864.1"/>
    </source>
</evidence>